<feature type="domain" description="G" evidence="2">
    <location>
        <begin position="32"/>
        <end position="87"/>
    </location>
</feature>
<gene>
    <name evidence="3" type="ORF">CC86DRAFT_332444</name>
</gene>
<evidence type="ECO:0000259" key="2">
    <source>
        <dbReference type="Pfam" id="PF01926"/>
    </source>
</evidence>
<evidence type="ECO:0000313" key="4">
    <source>
        <dbReference type="Proteomes" id="UP000799424"/>
    </source>
</evidence>
<feature type="coiled-coil region" evidence="1">
    <location>
        <begin position="256"/>
        <end position="405"/>
    </location>
</feature>
<organism evidence="3 4">
    <name type="scientific">Ophiobolus disseminans</name>
    <dbReference type="NCBI Taxonomy" id="1469910"/>
    <lineage>
        <taxon>Eukaryota</taxon>
        <taxon>Fungi</taxon>
        <taxon>Dikarya</taxon>
        <taxon>Ascomycota</taxon>
        <taxon>Pezizomycotina</taxon>
        <taxon>Dothideomycetes</taxon>
        <taxon>Pleosporomycetidae</taxon>
        <taxon>Pleosporales</taxon>
        <taxon>Pleosporineae</taxon>
        <taxon>Phaeosphaeriaceae</taxon>
        <taxon>Ophiobolus</taxon>
    </lineage>
</organism>
<dbReference type="OrthoDB" id="8954335at2759"/>
<dbReference type="CDD" id="cd00882">
    <property type="entry name" value="Ras_like_GTPase"/>
    <property type="match status" value="1"/>
</dbReference>
<protein>
    <recommendedName>
        <fullName evidence="2">G domain-containing protein</fullName>
    </recommendedName>
</protein>
<reference evidence="3" key="1">
    <citation type="journal article" date="2020" name="Stud. Mycol.">
        <title>101 Dothideomycetes genomes: a test case for predicting lifestyles and emergence of pathogens.</title>
        <authorList>
            <person name="Haridas S."/>
            <person name="Albert R."/>
            <person name="Binder M."/>
            <person name="Bloem J."/>
            <person name="Labutti K."/>
            <person name="Salamov A."/>
            <person name="Andreopoulos B."/>
            <person name="Baker S."/>
            <person name="Barry K."/>
            <person name="Bills G."/>
            <person name="Bluhm B."/>
            <person name="Cannon C."/>
            <person name="Castanera R."/>
            <person name="Culley D."/>
            <person name="Daum C."/>
            <person name="Ezra D."/>
            <person name="Gonzalez J."/>
            <person name="Henrissat B."/>
            <person name="Kuo A."/>
            <person name="Liang C."/>
            <person name="Lipzen A."/>
            <person name="Lutzoni F."/>
            <person name="Magnuson J."/>
            <person name="Mondo S."/>
            <person name="Nolan M."/>
            <person name="Ohm R."/>
            <person name="Pangilinan J."/>
            <person name="Park H.-J."/>
            <person name="Ramirez L."/>
            <person name="Alfaro M."/>
            <person name="Sun H."/>
            <person name="Tritt A."/>
            <person name="Yoshinaga Y."/>
            <person name="Zwiers L.-H."/>
            <person name="Turgeon B."/>
            <person name="Goodwin S."/>
            <person name="Spatafora J."/>
            <person name="Crous P."/>
            <person name="Grigoriev I."/>
        </authorList>
    </citation>
    <scope>NUCLEOTIDE SEQUENCE</scope>
    <source>
        <strain evidence="3">CBS 113818</strain>
    </source>
</reference>
<dbReference type="GO" id="GO:0005525">
    <property type="term" value="F:GTP binding"/>
    <property type="evidence" value="ECO:0007669"/>
    <property type="project" value="InterPro"/>
</dbReference>
<dbReference type="EMBL" id="MU006238">
    <property type="protein sequence ID" value="KAF2821085.1"/>
    <property type="molecule type" value="Genomic_DNA"/>
</dbReference>
<dbReference type="Gene3D" id="3.40.50.300">
    <property type="entry name" value="P-loop containing nucleotide triphosphate hydrolases"/>
    <property type="match status" value="1"/>
</dbReference>
<dbReference type="Pfam" id="PF01926">
    <property type="entry name" value="MMR_HSR1"/>
    <property type="match status" value="1"/>
</dbReference>
<keyword evidence="1" id="KW-0175">Coiled coil</keyword>
<dbReference type="InterPro" id="IPR006073">
    <property type="entry name" value="GTP-bd"/>
</dbReference>
<accession>A0A6A6ZLI6</accession>
<dbReference type="InterPro" id="IPR027417">
    <property type="entry name" value="P-loop_NTPase"/>
</dbReference>
<dbReference type="SUPFAM" id="SSF52540">
    <property type="entry name" value="P-loop containing nucleoside triphosphate hydrolases"/>
    <property type="match status" value="1"/>
</dbReference>
<dbReference type="Proteomes" id="UP000799424">
    <property type="component" value="Unassembled WGS sequence"/>
</dbReference>
<evidence type="ECO:0000256" key="1">
    <source>
        <dbReference type="SAM" id="Coils"/>
    </source>
</evidence>
<name>A0A6A6ZLI6_9PLEO</name>
<evidence type="ECO:0000313" key="3">
    <source>
        <dbReference type="EMBL" id="KAF2821085.1"/>
    </source>
</evidence>
<dbReference type="AlphaFoldDB" id="A0A6A6ZLI6"/>
<sequence>MVLHTVSVSDQLADFQRFMGNQASSQNVIFFLVLGMTGAGKSTFIQHCTGRTIPVGHGLQSCTNDLAVHSFHYKGKHVHLIDTPGSDDTNHSDIETLKTIAGYLSASYANGVRINGIVYLHRISDNRLSGSGFRNLRMFKKLSSSRVWPNTTIGTTMWNAGEHAEGELRERELASDLAYFGDLLAGGAGLYRIAERGTGAEAQKRSSLNLISDLLRQVQTQPEIELEIQREMVVDGKALDDTAAGQEALGDIYRLRTQLASQIEGARQDMQDALQAQDLQSAQQLQVFKKECAKKLSKAQQQQDKLKVSLMKLHEREAQKLVARLDRMDIEHQAVLKEKERELRHMEESLQLMREQSEIDEARWRKQRLNAQELERKRRIDSETNQACKQDVAALKEEVVHEKKELGAIAKTKVAVRQNIINGVANGVTAGTTTAIAALVLGSMCVVS</sequence>
<keyword evidence="4" id="KW-1185">Reference proteome</keyword>
<proteinExistence type="predicted"/>